<sequence>MEMKNILISELQNKNYDSDDDAEVIRKMFESSTSSDTDSSNEYDKPRRKLHRIKDYLHTIKEYDEIEFKQHFRIKSLTCNYIIDKVKEDNVIPTHTFSRKKISAEKAVYMTIWYLANLNTFREISDKFDVTQSAAHRTILTVVDYLVSKSLYYIHMKKIKGKLKVILKNYKELMEF</sequence>
<comment type="caution">
    <text evidence="1">The sequence shown here is derived from an EMBL/GenBank/DDBJ whole genome shotgun (WGS) entry which is preliminary data.</text>
</comment>
<name>A0AAN7PHP9_9COLE</name>
<protein>
    <recommendedName>
        <fullName evidence="3">Transposase Helix-turn-helix domain-containing protein</fullName>
    </recommendedName>
</protein>
<dbReference type="Proteomes" id="UP001353858">
    <property type="component" value="Unassembled WGS sequence"/>
</dbReference>
<dbReference type="AlphaFoldDB" id="A0AAN7PHP9"/>
<evidence type="ECO:0000313" key="2">
    <source>
        <dbReference type="Proteomes" id="UP001353858"/>
    </source>
</evidence>
<gene>
    <name evidence="1" type="ORF">RN001_005915</name>
</gene>
<keyword evidence="2" id="KW-1185">Reference proteome</keyword>
<accession>A0AAN7PHP9</accession>
<reference evidence="2" key="1">
    <citation type="submission" date="2023-01" db="EMBL/GenBank/DDBJ databases">
        <title>Key to firefly adult light organ development and bioluminescence: homeobox transcription factors regulate luciferase expression and transportation to peroxisome.</title>
        <authorList>
            <person name="Fu X."/>
        </authorList>
    </citation>
    <scope>NUCLEOTIDE SEQUENCE [LARGE SCALE GENOMIC DNA]</scope>
</reference>
<evidence type="ECO:0000313" key="1">
    <source>
        <dbReference type="EMBL" id="KAK4882596.1"/>
    </source>
</evidence>
<evidence type="ECO:0008006" key="3">
    <source>
        <dbReference type="Google" id="ProtNLM"/>
    </source>
</evidence>
<dbReference type="EMBL" id="JARPUR010000002">
    <property type="protein sequence ID" value="KAK4882596.1"/>
    <property type="molecule type" value="Genomic_DNA"/>
</dbReference>
<proteinExistence type="predicted"/>
<organism evidence="1 2">
    <name type="scientific">Aquatica leii</name>
    <dbReference type="NCBI Taxonomy" id="1421715"/>
    <lineage>
        <taxon>Eukaryota</taxon>
        <taxon>Metazoa</taxon>
        <taxon>Ecdysozoa</taxon>
        <taxon>Arthropoda</taxon>
        <taxon>Hexapoda</taxon>
        <taxon>Insecta</taxon>
        <taxon>Pterygota</taxon>
        <taxon>Neoptera</taxon>
        <taxon>Endopterygota</taxon>
        <taxon>Coleoptera</taxon>
        <taxon>Polyphaga</taxon>
        <taxon>Elateriformia</taxon>
        <taxon>Elateroidea</taxon>
        <taxon>Lampyridae</taxon>
        <taxon>Luciolinae</taxon>
        <taxon>Aquatica</taxon>
    </lineage>
</organism>